<feature type="compositionally biased region" description="Low complexity" evidence="1">
    <location>
        <begin position="679"/>
        <end position="698"/>
    </location>
</feature>
<evidence type="ECO:0000256" key="1">
    <source>
        <dbReference type="SAM" id="MobiDB-lite"/>
    </source>
</evidence>
<proteinExistence type="predicted"/>
<feature type="compositionally biased region" description="Polar residues" evidence="1">
    <location>
        <begin position="845"/>
        <end position="856"/>
    </location>
</feature>
<name>A0AAV1PKQ6_SCOSC</name>
<feature type="region of interest" description="Disordered" evidence="1">
    <location>
        <begin position="824"/>
        <end position="856"/>
    </location>
</feature>
<evidence type="ECO:0000313" key="3">
    <source>
        <dbReference type="Proteomes" id="UP001314229"/>
    </source>
</evidence>
<dbReference type="EMBL" id="CAWUFR010000165">
    <property type="protein sequence ID" value="CAK6970816.1"/>
    <property type="molecule type" value="Genomic_DNA"/>
</dbReference>
<reference evidence="2 3" key="1">
    <citation type="submission" date="2024-01" db="EMBL/GenBank/DDBJ databases">
        <authorList>
            <person name="Alioto T."/>
            <person name="Alioto T."/>
            <person name="Gomez Garrido J."/>
        </authorList>
    </citation>
    <scope>NUCLEOTIDE SEQUENCE [LARGE SCALE GENOMIC DNA]</scope>
</reference>
<feature type="compositionally biased region" description="Low complexity" evidence="1">
    <location>
        <begin position="826"/>
        <end position="844"/>
    </location>
</feature>
<feature type="compositionally biased region" description="Low complexity" evidence="1">
    <location>
        <begin position="595"/>
        <end position="611"/>
    </location>
</feature>
<organism evidence="2 3">
    <name type="scientific">Scomber scombrus</name>
    <name type="common">Atlantic mackerel</name>
    <name type="synonym">Scomber vernalis</name>
    <dbReference type="NCBI Taxonomy" id="13677"/>
    <lineage>
        <taxon>Eukaryota</taxon>
        <taxon>Metazoa</taxon>
        <taxon>Chordata</taxon>
        <taxon>Craniata</taxon>
        <taxon>Vertebrata</taxon>
        <taxon>Euteleostomi</taxon>
        <taxon>Actinopterygii</taxon>
        <taxon>Neopterygii</taxon>
        <taxon>Teleostei</taxon>
        <taxon>Neoteleostei</taxon>
        <taxon>Acanthomorphata</taxon>
        <taxon>Pelagiaria</taxon>
        <taxon>Scombriformes</taxon>
        <taxon>Scombridae</taxon>
        <taxon>Scomber</taxon>
    </lineage>
</organism>
<keyword evidence="3" id="KW-1185">Reference proteome</keyword>
<feature type="region of interest" description="Disordered" evidence="1">
    <location>
        <begin position="547"/>
        <end position="583"/>
    </location>
</feature>
<protein>
    <submittedName>
        <fullName evidence="2">Mucin-12-like</fullName>
    </submittedName>
</protein>
<gene>
    <name evidence="2" type="ORF">FSCOSCO3_A004301</name>
</gene>
<sequence length="1125" mass="121118">MGRRATDPTTPVPVLGVPALVGVRGWKTTGGDRTGGALLQTWGLHCSVGVQTSPGISRPPTQHSVQLTDTLSTPSGCITQTSNSYITRETEYKEILLLTKSDKEKRVILKPKNGESKTKKEVTFKALGGEASKDVACSQRNNSGTYCYARAIKTNPHFAGNVTNVRPKVKSTARYTNGSVVDSEAMGGISIDNDEAEPVKGATCRGRDQTRLQGHYAEQSGKTLLLSAAQSFDMPQKICSHCGGRQSVTTRAATSGEKSLVTEICQGEKPFKSALTSLSTTAHLHVPLIEKHLNPIHHQVSESITNREKRTHVTVNPQLQYLNEELRYRKALHPACPVHSINEHSKGDMVTLSHTRAASNATSPQTTTILHAKTITVTKATIETRKDDDSLKSFTKPSQDGKILRPTSLTLTPQMATATKPNNPHSHTYPKHVKTSQHSSTQNNVYQNVCVFEHATPENTLSPTSHSYTTAAGLGNTLDTNTHKTIPTFNFERIPSQVANAQQQTTPLHSTRTENIATNIIDSLQSTPKCPTLSLASKALDTFHKSETIAQPTPASPLRTSAVPAHKPQKKPSSKVDSKSPGKATFIDTVMNSTALPTLAKTPPTTTPDPLHSVTVPERPVNHDMTSDQPTHTSTQHNAKSVGKQIHSIQPNGSNSELTPHVTTASLNTTSSPTNFLESTSRLLTSASPSATTTCASTQNKHGTLRNSSTNLKNPPSTATSSSSTQQENHSPVCVSGTTFPQTADTAQHNNKVALTTKQGFTRTTDVRTNTTNESGFCCSIPNQENISKTTLVALSETLNVSKTHNRGGDVSNTLLNHNNQHTKAATELTSSNASASSSTPKSTINPNTVSCTDKNKYNGNLINELDLHETKDHGDSNPSQVTNLQNCISLIKSSSSCLQGCINTKQQMLAHYQGHTETEHEGHCALSPPVKTAQETDSNTEQFALGISAMHANIKFKSNADKQTRPNYSAPSFIAQINCEPIFSSPANTSIHVNPIIESSAHQNHDSVTLLLPQARTGSELSFNAPAPFSSEGELCMLTGPECNNILPPSTMNLASSAMLQNWTGLKKLLNLPDDCLYSLQRGVRLQAAGKALLGGSESFIEWKYCFPNAPIPAAKLQLAQKCN</sequence>
<comment type="caution">
    <text evidence="2">The sequence shown here is derived from an EMBL/GenBank/DDBJ whole genome shotgun (WGS) entry which is preliminary data.</text>
</comment>
<dbReference type="Proteomes" id="UP001314229">
    <property type="component" value="Unassembled WGS sequence"/>
</dbReference>
<feature type="compositionally biased region" description="Polar residues" evidence="1">
    <location>
        <begin position="699"/>
        <end position="716"/>
    </location>
</feature>
<evidence type="ECO:0000313" key="2">
    <source>
        <dbReference type="EMBL" id="CAK6970816.1"/>
    </source>
</evidence>
<feature type="compositionally biased region" description="Polar residues" evidence="1">
    <location>
        <begin position="627"/>
        <end position="639"/>
    </location>
</feature>
<feature type="region of interest" description="Disordered" evidence="1">
    <location>
        <begin position="595"/>
        <end position="742"/>
    </location>
</feature>
<accession>A0AAV1PKQ6</accession>
<dbReference type="AlphaFoldDB" id="A0AAV1PKQ6"/>
<feature type="compositionally biased region" description="Polar residues" evidence="1">
    <location>
        <begin position="647"/>
        <end position="678"/>
    </location>
</feature>
<feature type="compositionally biased region" description="Polar residues" evidence="1">
    <location>
        <begin position="726"/>
        <end position="742"/>
    </location>
</feature>